<gene>
    <name evidence="2" type="ORF">DCAR_026499</name>
    <name evidence="3" type="ORF">DCAR_0833164</name>
</gene>
<dbReference type="Proteomes" id="UP000077755">
    <property type="component" value="Chromosome 8"/>
</dbReference>
<proteinExistence type="predicted"/>
<feature type="compositionally biased region" description="Low complexity" evidence="1">
    <location>
        <begin position="198"/>
        <end position="207"/>
    </location>
</feature>
<feature type="compositionally biased region" description="Basic and acidic residues" evidence="1">
    <location>
        <begin position="155"/>
        <end position="164"/>
    </location>
</feature>
<organism evidence="2">
    <name type="scientific">Daucus carota subsp. sativus</name>
    <name type="common">Carrot</name>
    <dbReference type="NCBI Taxonomy" id="79200"/>
    <lineage>
        <taxon>Eukaryota</taxon>
        <taxon>Viridiplantae</taxon>
        <taxon>Streptophyta</taxon>
        <taxon>Embryophyta</taxon>
        <taxon>Tracheophyta</taxon>
        <taxon>Spermatophyta</taxon>
        <taxon>Magnoliopsida</taxon>
        <taxon>eudicotyledons</taxon>
        <taxon>Gunneridae</taxon>
        <taxon>Pentapetalae</taxon>
        <taxon>asterids</taxon>
        <taxon>campanulids</taxon>
        <taxon>Apiales</taxon>
        <taxon>Apiaceae</taxon>
        <taxon>Apioideae</taxon>
        <taxon>Scandiceae</taxon>
        <taxon>Daucinae</taxon>
        <taxon>Daucus</taxon>
        <taxon>Daucus sect. Daucus</taxon>
    </lineage>
</organism>
<dbReference type="EMBL" id="CP093350">
    <property type="protein sequence ID" value="WOH13654.1"/>
    <property type="molecule type" value="Genomic_DNA"/>
</dbReference>
<dbReference type="Gramene" id="KZM86079">
    <property type="protein sequence ID" value="KZM86079"/>
    <property type="gene ID" value="DCAR_026499"/>
</dbReference>
<dbReference type="EMBL" id="LNRQ01000008">
    <property type="protein sequence ID" value="KZM86079.1"/>
    <property type="molecule type" value="Genomic_DNA"/>
</dbReference>
<feature type="region of interest" description="Disordered" evidence="1">
    <location>
        <begin position="112"/>
        <end position="275"/>
    </location>
</feature>
<feature type="compositionally biased region" description="Basic residues" evidence="1">
    <location>
        <begin position="181"/>
        <end position="197"/>
    </location>
</feature>
<evidence type="ECO:0000256" key="1">
    <source>
        <dbReference type="SAM" id="MobiDB-lite"/>
    </source>
</evidence>
<reference evidence="3" key="2">
    <citation type="submission" date="2022-03" db="EMBL/GenBank/DDBJ databases">
        <title>Draft title - Genomic analysis of global carrot germplasm unveils the trajectory of domestication and the origin of high carotenoid orange carrot.</title>
        <authorList>
            <person name="Iorizzo M."/>
            <person name="Ellison S."/>
            <person name="Senalik D."/>
            <person name="Macko-Podgorni A."/>
            <person name="Grzebelus D."/>
            <person name="Bostan H."/>
            <person name="Rolling W."/>
            <person name="Curaba J."/>
            <person name="Simon P."/>
        </authorList>
    </citation>
    <scope>NUCLEOTIDE SEQUENCE</scope>
    <source>
        <tissue evidence="3">Leaf</tissue>
    </source>
</reference>
<reference evidence="2" key="1">
    <citation type="journal article" date="2016" name="Nat. Genet.">
        <title>A high-quality carrot genome assembly provides new insights into carotenoid accumulation and asterid genome evolution.</title>
        <authorList>
            <person name="Iorizzo M."/>
            <person name="Ellison S."/>
            <person name="Senalik D."/>
            <person name="Zeng P."/>
            <person name="Satapoomin P."/>
            <person name="Huang J."/>
            <person name="Bowman M."/>
            <person name="Iovene M."/>
            <person name="Sanseverino W."/>
            <person name="Cavagnaro P."/>
            <person name="Yildiz M."/>
            <person name="Macko-Podgorni A."/>
            <person name="Moranska E."/>
            <person name="Grzebelus E."/>
            <person name="Grzebelus D."/>
            <person name="Ashrafi H."/>
            <person name="Zheng Z."/>
            <person name="Cheng S."/>
            <person name="Spooner D."/>
            <person name="Van Deynze A."/>
            <person name="Simon P."/>
        </authorList>
    </citation>
    <scope>NUCLEOTIDE SEQUENCE [LARGE SCALE GENOMIC DNA]</scope>
    <source>
        <tissue evidence="2">Leaf</tissue>
    </source>
</reference>
<feature type="compositionally biased region" description="Polar residues" evidence="1">
    <location>
        <begin position="141"/>
        <end position="154"/>
    </location>
</feature>
<accession>A0A175YR17</accession>
<dbReference type="AlphaFoldDB" id="A0A175YR17"/>
<evidence type="ECO:0000313" key="2">
    <source>
        <dbReference type="EMBL" id="KZM86079.1"/>
    </source>
</evidence>
<evidence type="ECO:0000313" key="3">
    <source>
        <dbReference type="EMBL" id="WOH13654.1"/>
    </source>
</evidence>
<evidence type="ECO:0000313" key="4">
    <source>
        <dbReference type="Proteomes" id="UP000077755"/>
    </source>
</evidence>
<feature type="compositionally biased region" description="Low complexity" evidence="1">
    <location>
        <begin position="112"/>
        <end position="139"/>
    </location>
</feature>
<name>A0A175YR17_DAUCS</name>
<sequence length="275" mass="27252">MASSATAVSKPTRKLVGDLDFFSAGGAEAPAADSLSSFGAAAPSSGLENKLFAILSHESTQMQSFLEHSDYSEELLEVHSSIPVGMASTASATKIEYRKFATGAAEFFTGTGGASAPSPGPSAAEAPSLGPSAAEAPSPDSEPSTQVLGTSVTEPSKEAGKPESEPSTEPGITDHADHPGHSKHSKHPKHSGSHSKSHPSSSIPSGGDQAATKVMSDSTGSLPEPQGPSSADAPSTTQASDTLGALGPSSTILGALGPSSADASSPGLAPAQPPK</sequence>
<protein>
    <submittedName>
        <fullName evidence="2">Uncharacterized protein</fullName>
    </submittedName>
</protein>
<keyword evidence="4" id="KW-1185">Reference proteome</keyword>
<feature type="compositionally biased region" description="Polar residues" evidence="1">
    <location>
        <begin position="215"/>
        <end position="241"/>
    </location>
</feature>